<keyword evidence="3" id="KW-0202">Cytokine</keyword>
<evidence type="ECO:0000313" key="7">
    <source>
        <dbReference type="EMBL" id="MEQ2171773.1"/>
    </source>
</evidence>
<reference evidence="7 8" key="1">
    <citation type="submission" date="2021-06" db="EMBL/GenBank/DDBJ databases">
        <authorList>
            <person name="Palmer J.M."/>
        </authorList>
    </citation>
    <scope>NUCLEOTIDE SEQUENCE [LARGE SCALE GENOMIC DNA]</scope>
    <source>
        <strain evidence="7 8">GA_2019</strain>
        <tissue evidence="7">Muscle</tissue>
    </source>
</reference>
<dbReference type="PRINTS" id="PR01932">
    <property type="entry name" value="INTRLEUKIN17"/>
</dbReference>
<proteinExistence type="inferred from homology"/>
<gene>
    <name evidence="7" type="ORF">GOODEAATRI_014146</name>
</gene>
<evidence type="ECO:0000256" key="1">
    <source>
        <dbReference type="ARBA" id="ARBA00004613"/>
    </source>
</evidence>
<keyword evidence="5 6" id="KW-0732">Signal</keyword>
<feature type="signal peptide" evidence="6">
    <location>
        <begin position="1"/>
        <end position="33"/>
    </location>
</feature>
<evidence type="ECO:0000256" key="5">
    <source>
        <dbReference type="ARBA" id="ARBA00022729"/>
    </source>
</evidence>
<feature type="chain" id="PRO_5046160370" description="Interleukin 17a/f1" evidence="6">
    <location>
        <begin position="34"/>
        <end position="160"/>
    </location>
</feature>
<evidence type="ECO:0000256" key="2">
    <source>
        <dbReference type="ARBA" id="ARBA00007236"/>
    </source>
</evidence>
<keyword evidence="4" id="KW-0964">Secreted</keyword>
<sequence>MFPASNNSKVTAISLVPLVMMMMMIMMVTMTEAAPKHNKKHSDNSAEETVSLLLDPDALVPSRNLRPLENASISPWTYNTTSDDSLFPPVMSEAQCLLLGCLDLHGKEDLNLRSRPIMHQVLVLRRIKREGPGHNYHYRLESRLIAVGCTCVRHVVHVQE</sequence>
<evidence type="ECO:0000256" key="3">
    <source>
        <dbReference type="ARBA" id="ARBA00022514"/>
    </source>
</evidence>
<dbReference type="Proteomes" id="UP001476798">
    <property type="component" value="Unassembled WGS sequence"/>
</dbReference>
<comment type="subcellular location">
    <subcellularLocation>
        <location evidence="1">Secreted</location>
    </subcellularLocation>
</comment>
<evidence type="ECO:0000313" key="8">
    <source>
        <dbReference type="Proteomes" id="UP001476798"/>
    </source>
</evidence>
<comment type="caution">
    <text evidence="7">The sequence shown here is derived from an EMBL/GenBank/DDBJ whole genome shotgun (WGS) entry which is preliminary data.</text>
</comment>
<dbReference type="Pfam" id="PF06083">
    <property type="entry name" value="IL17"/>
    <property type="match status" value="1"/>
</dbReference>
<comment type="similarity">
    <text evidence="2">Belongs to the IL-17 family.</text>
</comment>
<name>A0ABV0NK51_9TELE</name>
<organism evidence="7 8">
    <name type="scientific">Goodea atripinnis</name>
    <dbReference type="NCBI Taxonomy" id="208336"/>
    <lineage>
        <taxon>Eukaryota</taxon>
        <taxon>Metazoa</taxon>
        <taxon>Chordata</taxon>
        <taxon>Craniata</taxon>
        <taxon>Vertebrata</taxon>
        <taxon>Euteleostomi</taxon>
        <taxon>Actinopterygii</taxon>
        <taxon>Neopterygii</taxon>
        <taxon>Teleostei</taxon>
        <taxon>Neoteleostei</taxon>
        <taxon>Acanthomorphata</taxon>
        <taxon>Ovalentaria</taxon>
        <taxon>Atherinomorphae</taxon>
        <taxon>Cyprinodontiformes</taxon>
        <taxon>Goodeidae</taxon>
        <taxon>Goodea</taxon>
    </lineage>
</organism>
<keyword evidence="8" id="KW-1185">Reference proteome</keyword>
<dbReference type="EMBL" id="JAHRIO010040964">
    <property type="protein sequence ID" value="MEQ2171773.1"/>
    <property type="molecule type" value="Genomic_DNA"/>
</dbReference>
<dbReference type="InterPro" id="IPR029034">
    <property type="entry name" value="Cystine-knot_cytokine"/>
</dbReference>
<dbReference type="SUPFAM" id="SSF57501">
    <property type="entry name" value="Cystine-knot cytokines"/>
    <property type="match status" value="1"/>
</dbReference>
<dbReference type="Gene3D" id="2.10.90.10">
    <property type="entry name" value="Cystine-knot cytokines"/>
    <property type="match status" value="1"/>
</dbReference>
<dbReference type="InterPro" id="IPR010345">
    <property type="entry name" value="IL-17_fam"/>
</dbReference>
<dbReference type="InterPro" id="IPR020440">
    <property type="entry name" value="IL-17_chr"/>
</dbReference>
<evidence type="ECO:0000256" key="4">
    <source>
        <dbReference type="ARBA" id="ARBA00022525"/>
    </source>
</evidence>
<protein>
    <recommendedName>
        <fullName evidence="9">Interleukin 17a/f1</fullName>
    </recommendedName>
</protein>
<evidence type="ECO:0000256" key="6">
    <source>
        <dbReference type="SAM" id="SignalP"/>
    </source>
</evidence>
<evidence type="ECO:0008006" key="9">
    <source>
        <dbReference type="Google" id="ProtNLM"/>
    </source>
</evidence>
<accession>A0ABV0NK51</accession>